<evidence type="ECO:0000313" key="3">
    <source>
        <dbReference type="Proteomes" id="UP000075903"/>
    </source>
</evidence>
<keyword evidence="3" id="KW-1185">Reference proteome</keyword>
<dbReference type="Proteomes" id="UP000075903">
    <property type="component" value="Unassembled WGS sequence"/>
</dbReference>
<dbReference type="AlphaFoldDB" id="A0A182USH7"/>
<evidence type="ECO:0000256" key="1">
    <source>
        <dbReference type="SAM" id="MobiDB-lite"/>
    </source>
</evidence>
<dbReference type="VEuPathDB" id="VectorBase:AMEM002868"/>
<accession>A0A182USH7</accession>
<feature type="region of interest" description="Disordered" evidence="1">
    <location>
        <begin position="149"/>
        <end position="207"/>
    </location>
</feature>
<protein>
    <submittedName>
        <fullName evidence="2">Uncharacterized protein</fullName>
    </submittedName>
</protein>
<proteinExistence type="predicted"/>
<dbReference type="EnsemblMetazoa" id="AMEM002868-RA">
    <property type="protein sequence ID" value="AMEM002868-PA"/>
    <property type="gene ID" value="AMEM002868"/>
</dbReference>
<feature type="compositionally biased region" description="Low complexity" evidence="1">
    <location>
        <begin position="161"/>
        <end position="179"/>
    </location>
</feature>
<evidence type="ECO:0000313" key="2">
    <source>
        <dbReference type="EnsemblMetazoa" id="AMEM002868-PA"/>
    </source>
</evidence>
<organism evidence="2 3">
    <name type="scientific">Anopheles merus</name>
    <name type="common">Mosquito</name>
    <dbReference type="NCBI Taxonomy" id="30066"/>
    <lineage>
        <taxon>Eukaryota</taxon>
        <taxon>Metazoa</taxon>
        <taxon>Ecdysozoa</taxon>
        <taxon>Arthropoda</taxon>
        <taxon>Hexapoda</taxon>
        <taxon>Insecta</taxon>
        <taxon>Pterygota</taxon>
        <taxon>Neoptera</taxon>
        <taxon>Endopterygota</taxon>
        <taxon>Diptera</taxon>
        <taxon>Nematocera</taxon>
        <taxon>Culicoidea</taxon>
        <taxon>Culicidae</taxon>
        <taxon>Anophelinae</taxon>
        <taxon>Anopheles</taxon>
    </lineage>
</organism>
<sequence length="248" mass="26134">MMVMVVLLLLLLLVVVGRLMVRRLIGAGRDRLVGAVGRRAAASLRRLAALGDRRLAGRGARPERILALRLGRQHGRVVVATVRAGAAHASALHLHARLGCDALRLGLLPSTTSSPIRCWTLAYAYATSQARGKYCRMMGAVRMRSIDGPESTGHNCDAPGSTSASSAKSATFDSSSRSDPGSPAVDALRTDDAQVPLPGPVPPTVASPEADWVRWTSAWPPKPAAAAASSGQYEPAAVVSLNTFLRFV</sequence>
<reference evidence="2" key="1">
    <citation type="submission" date="2020-05" db="UniProtKB">
        <authorList>
            <consortium name="EnsemblMetazoa"/>
        </authorList>
    </citation>
    <scope>IDENTIFICATION</scope>
    <source>
        <strain evidence="2">MAF</strain>
    </source>
</reference>
<name>A0A182USH7_ANOME</name>